<organism evidence="9 10">
    <name type="scientific">Nocardia nova SH22a</name>
    <dbReference type="NCBI Taxonomy" id="1415166"/>
    <lineage>
        <taxon>Bacteria</taxon>
        <taxon>Bacillati</taxon>
        <taxon>Actinomycetota</taxon>
        <taxon>Actinomycetes</taxon>
        <taxon>Mycobacteriales</taxon>
        <taxon>Nocardiaceae</taxon>
        <taxon>Nocardia</taxon>
    </lineage>
</organism>
<proteinExistence type="inferred from homology"/>
<dbReference type="PANTHER" id="PTHR33653:SF1">
    <property type="entry name" value="RIBONUCLEASE VAPC2"/>
    <property type="match status" value="1"/>
</dbReference>
<evidence type="ECO:0000313" key="10">
    <source>
        <dbReference type="Proteomes" id="UP000019150"/>
    </source>
</evidence>
<protein>
    <submittedName>
        <fullName evidence="9">PIN domain-containing protein</fullName>
    </submittedName>
</protein>
<reference evidence="9 10" key="1">
    <citation type="journal article" date="2014" name="Appl. Environ. Microbiol.">
        <title>Insights into the Microbial Degradation of Rubber and Gutta-Percha by Analysis of the Complete Genome of Nocardia nova SH22a.</title>
        <authorList>
            <person name="Luo Q."/>
            <person name="Hiessl S."/>
            <person name="Poehlein A."/>
            <person name="Daniel R."/>
            <person name="Steinbuchel A."/>
        </authorList>
    </citation>
    <scope>NUCLEOTIDE SEQUENCE [LARGE SCALE GENOMIC DNA]</scope>
    <source>
        <strain evidence="9">SH22a</strain>
    </source>
</reference>
<dbReference type="InterPro" id="IPR029060">
    <property type="entry name" value="PIN-like_dom_sf"/>
</dbReference>
<dbReference type="Proteomes" id="UP000019150">
    <property type="component" value="Chromosome"/>
</dbReference>
<comment type="cofactor">
    <cofactor evidence="1">
        <name>Mg(2+)</name>
        <dbReference type="ChEBI" id="CHEBI:18420"/>
    </cofactor>
</comment>
<evidence type="ECO:0000256" key="6">
    <source>
        <dbReference type="ARBA" id="ARBA00022842"/>
    </source>
</evidence>
<gene>
    <name evidence="9" type="ORF">NONO_c18620</name>
</gene>
<evidence type="ECO:0000256" key="7">
    <source>
        <dbReference type="ARBA" id="ARBA00038093"/>
    </source>
</evidence>
<dbReference type="eggNOG" id="COG1487">
    <property type="taxonomic scope" value="Bacteria"/>
</dbReference>
<evidence type="ECO:0000256" key="5">
    <source>
        <dbReference type="ARBA" id="ARBA00022801"/>
    </source>
</evidence>
<dbReference type="HOGENOM" id="CLU_118482_6_1_11"/>
<evidence type="ECO:0000256" key="2">
    <source>
        <dbReference type="ARBA" id="ARBA00022649"/>
    </source>
</evidence>
<name>W5TBQ6_9NOCA</name>
<dbReference type="GO" id="GO:0016787">
    <property type="term" value="F:hydrolase activity"/>
    <property type="evidence" value="ECO:0007669"/>
    <property type="project" value="UniProtKB-KW"/>
</dbReference>
<dbReference type="Pfam" id="PF01850">
    <property type="entry name" value="PIN"/>
    <property type="match status" value="1"/>
</dbReference>
<keyword evidence="3" id="KW-0540">Nuclease</keyword>
<keyword evidence="6" id="KW-0460">Magnesium</keyword>
<dbReference type="SUPFAM" id="SSF88723">
    <property type="entry name" value="PIN domain-like"/>
    <property type="match status" value="1"/>
</dbReference>
<dbReference type="GO" id="GO:0046872">
    <property type="term" value="F:metal ion binding"/>
    <property type="evidence" value="ECO:0007669"/>
    <property type="project" value="UniProtKB-KW"/>
</dbReference>
<keyword evidence="10" id="KW-1185">Reference proteome</keyword>
<dbReference type="STRING" id="1415166.NONO_c18620"/>
<keyword evidence="5" id="KW-0378">Hydrolase</keyword>
<dbReference type="PANTHER" id="PTHR33653">
    <property type="entry name" value="RIBONUCLEASE VAPC2"/>
    <property type="match status" value="1"/>
</dbReference>
<feature type="domain" description="PIN" evidence="8">
    <location>
        <begin position="34"/>
        <end position="137"/>
    </location>
</feature>
<dbReference type="InterPro" id="IPR002716">
    <property type="entry name" value="PIN_dom"/>
</dbReference>
<keyword evidence="2" id="KW-1277">Toxin-antitoxin system</keyword>
<evidence type="ECO:0000256" key="1">
    <source>
        <dbReference type="ARBA" id="ARBA00001946"/>
    </source>
</evidence>
<dbReference type="KEGG" id="nno:NONO_c18620"/>
<evidence type="ECO:0000256" key="4">
    <source>
        <dbReference type="ARBA" id="ARBA00022723"/>
    </source>
</evidence>
<comment type="similarity">
    <text evidence="7">Belongs to the PINc/VapC protein family.</text>
</comment>
<evidence type="ECO:0000259" key="8">
    <source>
        <dbReference type="Pfam" id="PF01850"/>
    </source>
</evidence>
<dbReference type="CDD" id="cd18732">
    <property type="entry name" value="PIN_MtVapC4-C5_like"/>
    <property type="match status" value="1"/>
</dbReference>
<dbReference type="Gene3D" id="3.40.50.1010">
    <property type="entry name" value="5'-nuclease"/>
    <property type="match status" value="1"/>
</dbReference>
<dbReference type="AlphaFoldDB" id="W5TBQ6"/>
<dbReference type="PATRIC" id="fig|1415166.3.peg.1885"/>
<keyword evidence="4" id="KW-0479">Metal-binding</keyword>
<dbReference type="InterPro" id="IPR050556">
    <property type="entry name" value="Type_II_TA_system_RNase"/>
</dbReference>
<evidence type="ECO:0000313" key="9">
    <source>
        <dbReference type="EMBL" id="AHH16662.1"/>
    </source>
</evidence>
<dbReference type="EMBL" id="CP006850">
    <property type="protein sequence ID" value="AHH16662.1"/>
    <property type="molecule type" value="Genomic_DNA"/>
</dbReference>
<evidence type="ECO:0000256" key="3">
    <source>
        <dbReference type="ARBA" id="ARBA00022722"/>
    </source>
</evidence>
<dbReference type="GO" id="GO:0004518">
    <property type="term" value="F:nuclease activity"/>
    <property type="evidence" value="ECO:0007669"/>
    <property type="project" value="UniProtKB-KW"/>
</dbReference>
<sequence>MPSSAKTDSMTEPHNSFRYPAGLLDTCVCIDLPLIDEATLPIELRISTVTLAELGLGTAMAASPAELAIRTERLLEFEHAFDALPFSSTAARRFTSMSKLVVAANRNPKPRRMDLMIAAIASANDLPLFTRNPDDFKGIEALLTVVAI</sequence>
<accession>W5TBQ6</accession>